<comment type="caution">
    <text evidence="2">The sequence shown here is derived from an EMBL/GenBank/DDBJ whole genome shotgun (WGS) entry which is preliminary data.</text>
</comment>
<feature type="compositionally biased region" description="Polar residues" evidence="1">
    <location>
        <begin position="13"/>
        <end position="24"/>
    </location>
</feature>
<feature type="region of interest" description="Disordered" evidence="1">
    <location>
        <begin position="89"/>
        <end position="135"/>
    </location>
</feature>
<sequence length="508" mass="55837">MASPSPFTRWATPKTSANHSQHPSSVGKPIPPLPPLPPMSHGTSHLVPSSPLTEHQFYGQLNFGTPRPTHQLFSYAAPKKLARNASHLDDENIAPTDGGSSPSTPSGSVRPKKRPKHNPPLSGLGDGSSRRKPSRTNAQKIELILGTIQTENWTLGYFLYQIFRAKDNEGGEIHRSSTHSQMVSVFLAGRSNETVADIIAEWMTHPDGRIPADSANSDLLYSTTVPYTDIRPVRAALTSFATQTVGKRVAVEAESAVKLNSGLHVSIGKKHPETKLRREDFGEGTIPRVQAVIKEKQPVTLYLFNRIAMRKPRKRDGIIIERKTRPAAMVVTHAIASLDFCRTDQANLLPLMRGILYLGSSAPVELINYNCRIGTMPAPDTVRRAMITLSEEEGHATQAHGKDPTTAGFLFVDNTQNYARARDLRIGRESVMNVGMSGLYMEAPDVDIEVFNLEDKRALIALNRRKDVTVDDFLGFVDQLDADVTGTLHILEVLARCIPSLKSGWGAR</sequence>
<dbReference type="EMBL" id="JARKIB010000042">
    <property type="protein sequence ID" value="KAJ7758355.1"/>
    <property type="molecule type" value="Genomic_DNA"/>
</dbReference>
<organism evidence="2 3">
    <name type="scientific">Mycena metata</name>
    <dbReference type="NCBI Taxonomy" id="1033252"/>
    <lineage>
        <taxon>Eukaryota</taxon>
        <taxon>Fungi</taxon>
        <taxon>Dikarya</taxon>
        <taxon>Basidiomycota</taxon>
        <taxon>Agaricomycotina</taxon>
        <taxon>Agaricomycetes</taxon>
        <taxon>Agaricomycetidae</taxon>
        <taxon>Agaricales</taxon>
        <taxon>Marasmiineae</taxon>
        <taxon>Mycenaceae</taxon>
        <taxon>Mycena</taxon>
    </lineage>
</organism>
<evidence type="ECO:0000256" key="1">
    <source>
        <dbReference type="SAM" id="MobiDB-lite"/>
    </source>
</evidence>
<dbReference type="Proteomes" id="UP001215598">
    <property type="component" value="Unassembled WGS sequence"/>
</dbReference>
<feature type="compositionally biased region" description="Low complexity" evidence="1">
    <location>
        <begin position="95"/>
        <end position="108"/>
    </location>
</feature>
<reference evidence="2" key="1">
    <citation type="submission" date="2023-03" db="EMBL/GenBank/DDBJ databases">
        <title>Massive genome expansion in bonnet fungi (Mycena s.s.) driven by repeated elements and novel gene families across ecological guilds.</title>
        <authorList>
            <consortium name="Lawrence Berkeley National Laboratory"/>
            <person name="Harder C.B."/>
            <person name="Miyauchi S."/>
            <person name="Viragh M."/>
            <person name="Kuo A."/>
            <person name="Thoen E."/>
            <person name="Andreopoulos B."/>
            <person name="Lu D."/>
            <person name="Skrede I."/>
            <person name="Drula E."/>
            <person name="Henrissat B."/>
            <person name="Morin E."/>
            <person name="Kohler A."/>
            <person name="Barry K."/>
            <person name="LaButti K."/>
            <person name="Morin E."/>
            <person name="Salamov A."/>
            <person name="Lipzen A."/>
            <person name="Mereny Z."/>
            <person name="Hegedus B."/>
            <person name="Baldrian P."/>
            <person name="Stursova M."/>
            <person name="Weitz H."/>
            <person name="Taylor A."/>
            <person name="Grigoriev I.V."/>
            <person name="Nagy L.G."/>
            <person name="Martin F."/>
            <person name="Kauserud H."/>
        </authorList>
    </citation>
    <scope>NUCLEOTIDE SEQUENCE</scope>
    <source>
        <strain evidence="2">CBHHK182m</strain>
    </source>
</reference>
<gene>
    <name evidence="2" type="ORF">B0H16DRAFT_1821687</name>
</gene>
<evidence type="ECO:0000313" key="2">
    <source>
        <dbReference type="EMBL" id="KAJ7758355.1"/>
    </source>
</evidence>
<keyword evidence="3" id="KW-1185">Reference proteome</keyword>
<accession>A0AAD7J6S5</accession>
<feature type="compositionally biased region" description="Pro residues" evidence="1">
    <location>
        <begin position="29"/>
        <end position="38"/>
    </location>
</feature>
<proteinExistence type="predicted"/>
<name>A0AAD7J6S5_9AGAR</name>
<evidence type="ECO:0000313" key="3">
    <source>
        <dbReference type="Proteomes" id="UP001215598"/>
    </source>
</evidence>
<protein>
    <submittedName>
        <fullName evidence="2">Uncharacterized protein</fullName>
    </submittedName>
</protein>
<dbReference type="AlphaFoldDB" id="A0AAD7J6S5"/>
<feature type="region of interest" description="Disordered" evidence="1">
    <location>
        <begin position="1"/>
        <end position="51"/>
    </location>
</feature>
<feature type="compositionally biased region" description="Polar residues" evidence="1">
    <location>
        <begin position="41"/>
        <end position="51"/>
    </location>
</feature>